<protein>
    <submittedName>
        <fullName evidence="1">Uncharacterized protein</fullName>
    </submittedName>
</protein>
<gene>
    <name evidence="1" type="ORF">SAMN04515668_4938</name>
</gene>
<proteinExistence type="predicted"/>
<reference evidence="2" key="1">
    <citation type="submission" date="2016-10" db="EMBL/GenBank/DDBJ databases">
        <authorList>
            <person name="Varghese N."/>
            <person name="Submissions S."/>
        </authorList>
    </citation>
    <scope>NUCLEOTIDE SEQUENCE [LARGE SCALE GENOMIC DNA]</scope>
    <source>
        <strain evidence="2">OR362-8,ATCC BAA-1266,JCM 13504</strain>
    </source>
</reference>
<evidence type="ECO:0000313" key="2">
    <source>
        <dbReference type="Proteomes" id="UP000199029"/>
    </source>
</evidence>
<evidence type="ECO:0000313" key="1">
    <source>
        <dbReference type="EMBL" id="SFQ83272.1"/>
    </source>
</evidence>
<keyword evidence="2" id="KW-1185">Reference proteome</keyword>
<organism evidence="1 2">
    <name type="scientific">Hymenobacter arizonensis</name>
    <name type="common">Siccationidurans arizonensis</name>
    <dbReference type="NCBI Taxonomy" id="1227077"/>
    <lineage>
        <taxon>Bacteria</taxon>
        <taxon>Pseudomonadati</taxon>
        <taxon>Bacteroidota</taxon>
        <taxon>Cytophagia</taxon>
        <taxon>Cytophagales</taxon>
        <taxon>Hymenobacteraceae</taxon>
        <taxon>Hymenobacter</taxon>
    </lineage>
</organism>
<dbReference type="EMBL" id="FOXS01000011">
    <property type="protein sequence ID" value="SFQ83272.1"/>
    <property type="molecule type" value="Genomic_DNA"/>
</dbReference>
<sequence>MNIAQPNSESNNGPPGSRNPARLLLLCCSRDQRRPFRRLHNGHGPTCGFRMRPLPARTHATQYLGPMKYLLFLSFLWSALPAFAQVVPSPPDQYCLLEVTPIGKDRDRIKLLASSPEWAPKGQAEEAERVKGMAFEADALIYMSTHGWHVVQVMQKLNEHVVYLRRHQP</sequence>
<accession>A0A1I6BQR7</accession>
<dbReference type="AlphaFoldDB" id="A0A1I6BQR7"/>
<dbReference type="Proteomes" id="UP000199029">
    <property type="component" value="Unassembled WGS sequence"/>
</dbReference>
<name>A0A1I6BQR7_HYMAR</name>